<evidence type="ECO:0000256" key="2">
    <source>
        <dbReference type="ARBA" id="ARBA00022729"/>
    </source>
</evidence>
<dbReference type="InterPro" id="IPR051871">
    <property type="entry name" value="GMC_Oxidoreductase-Related"/>
</dbReference>
<accession>A0A7S2L4D6</accession>
<dbReference type="EMBL" id="HBGW01056772">
    <property type="protein sequence ID" value="CAD9595584.1"/>
    <property type="molecule type" value="Transcribed_RNA"/>
</dbReference>
<protein>
    <recommendedName>
        <fullName evidence="5">Glucose-methanol-choline oxidoreductase N-terminal domain-containing protein</fullName>
    </recommendedName>
</protein>
<evidence type="ECO:0000256" key="1">
    <source>
        <dbReference type="ARBA" id="ARBA00010790"/>
    </source>
</evidence>
<dbReference type="InterPro" id="IPR000172">
    <property type="entry name" value="GMC_OxRdtase_N"/>
</dbReference>
<gene>
    <name evidence="6" type="ORF">BRAN1462_LOCUS36071</name>
</gene>
<dbReference type="PANTHER" id="PTHR45968:SF3">
    <property type="entry name" value="OS04G0573100 PROTEIN"/>
    <property type="match status" value="1"/>
</dbReference>
<feature type="binding site" evidence="3">
    <location>
        <position position="232"/>
    </location>
    <ligand>
        <name>FAD</name>
        <dbReference type="ChEBI" id="CHEBI:57692"/>
    </ligand>
</feature>
<dbReference type="PIRSF" id="PIRSF000137">
    <property type="entry name" value="Alcohol_oxidase"/>
    <property type="match status" value="1"/>
</dbReference>
<evidence type="ECO:0000259" key="5">
    <source>
        <dbReference type="PROSITE" id="PS00624"/>
    </source>
</evidence>
<evidence type="ECO:0000256" key="3">
    <source>
        <dbReference type="PIRSR" id="PIRSR000137-2"/>
    </source>
</evidence>
<evidence type="ECO:0000313" key="6">
    <source>
        <dbReference type="EMBL" id="CAD9595584.1"/>
    </source>
</evidence>
<feature type="domain" description="Glucose-methanol-choline oxidoreductase N-terminal" evidence="5">
    <location>
        <begin position="272"/>
        <end position="286"/>
    </location>
</feature>
<keyword evidence="3" id="KW-0285">Flavoprotein</keyword>
<dbReference type="InterPro" id="IPR012132">
    <property type="entry name" value="GMC_OxRdtase"/>
</dbReference>
<keyword evidence="2 4" id="KW-0732">Signal</keyword>
<keyword evidence="3" id="KW-0274">FAD</keyword>
<reference evidence="6" key="1">
    <citation type="submission" date="2021-01" db="EMBL/GenBank/DDBJ databases">
        <authorList>
            <person name="Corre E."/>
            <person name="Pelletier E."/>
            <person name="Niang G."/>
            <person name="Scheremetjew M."/>
            <person name="Finn R."/>
            <person name="Kale V."/>
            <person name="Holt S."/>
            <person name="Cochrane G."/>
            <person name="Meng A."/>
            <person name="Brown T."/>
            <person name="Cohen L."/>
        </authorList>
    </citation>
    <scope>NUCLEOTIDE SEQUENCE</scope>
    <source>
        <strain evidence="6">RCC3387</strain>
    </source>
</reference>
<dbReference type="Gene3D" id="3.50.50.60">
    <property type="entry name" value="FAD/NAD(P)-binding domain"/>
    <property type="match status" value="1"/>
</dbReference>
<organism evidence="6">
    <name type="scientific">Zooxanthella nutricula</name>
    <dbReference type="NCBI Taxonomy" id="1333877"/>
    <lineage>
        <taxon>Eukaryota</taxon>
        <taxon>Sar</taxon>
        <taxon>Alveolata</taxon>
        <taxon>Dinophyceae</taxon>
        <taxon>Peridiniales</taxon>
        <taxon>Peridiniales incertae sedis</taxon>
        <taxon>Zooxanthella</taxon>
    </lineage>
</organism>
<dbReference type="AlphaFoldDB" id="A0A7S2L4D6"/>
<dbReference type="InterPro" id="IPR036188">
    <property type="entry name" value="FAD/NAD-bd_sf"/>
</dbReference>
<evidence type="ECO:0000256" key="4">
    <source>
        <dbReference type="SAM" id="SignalP"/>
    </source>
</evidence>
<dbReference type="InterPro" id="IPR007867">
    <property type="entry name" value="GMC_OxRtase_C"/>
</dbReference>
<dbReference type="GO" id="GO:0016614">
    <property type="term" value="F:oxidoreductase activity, acting on CH-OH group of donors"/>
    <property type="evidence" value="ECO:0007669"/>
    <property type="project" value="InterPro"/>
</dbReference>
<comment type="similarity">
    <text evidence="1">Belongs to the GMC oxidoreductase family.</text>
</comment>
<name>A0A7S2L4D6_9DINO</name>
<dbReference type="Pfam" id="PF05199">
    <property type="entry name" value="GMC_oxred_C"/>
    <property type="match status" value="1"/>
</dbReference>
<dbReference type="PROSITE" id="PS00624">
    <property type="entry name" value="GMC_OXRED_2"/>
    <property type="match status" value="1"/>
</dbReference>
<sequence>MAPRAQISALLALAVWAASHASASARKGGAWWPERCPADADWIVVGGGGAGCAAAAALADAGHDVLVLERGPSDQEVPSTQSASGWPKSVNDAGQYIRWTEGVWGVMGRVLGGGTSLNGGLYLSDTPEWFERHMPGVDFGRMNESYYKVLAELGTVSQPTAFGEAWNAALEEQGYGSADLSHAHLQFSVGRPYLPYSTFNQTAPGKPRLGASHLLHRRAAMPNLRVATHAEVHRVLFDGSRAVGVKVRVGKEPFRRWCDAVRARKGVVVSTGAVFTPQLLQLSGVGPRPHLEKLGVKVVSDLPVGENFVDRLVVSLGVMSPVNIPLTVGYTIVVDNETDTLIEGVGGGRVAAEMGVASVAFVPPKMRSRFLRFILKKVFASLPKGLDRVFNRMIQPVALQTNTHSRGSVMAAGRSASQPPSVTAKYFDDPRDWQSQQQRFERLLRMLDVSALAGFATDKVDVDPRIVRSLRKRAPMLIPALSCLFKDSKSTNMTKVTIPCLPASSDPREARDRFLRQYGVSSYHYFGTAAAGPVVDPIDFGVKGTQGLHVVDASVIPAPTTINPQGTIMALGHYVGSALASRRA</sequence>
<dbReference type="GO" id="GO:0050660">
    <property type="term" value="F:flavin adenine dinucleotide binding"/>
    <property type="evidence" value="ECO:0007669"/>
    <property type="project" value="InterPro"/>
</dbReference>
<dbReference type="SUPFAM" id="SSF51905">
    <property type="entry name" value="FAD/NAD(P)-binding domain"/>
    <property type="match status" value="1"/>
</dbReference>
<dbReference type="SUPFAM" id="SSF54373">
    <property type="entry name" value="FAD-linked reductases, C-terminal domain"/>
    <property type="match status" value="1"/>
</dbReference>
<feature type="binding site" evidence="3">
    <location>
        <position position="110"/>
    </location>
    <ligand>
        <name>FAD</name>
        <dbReference type="ChEBI" id="CHEBI:57692"/>
    </ligand>
</feature>
<dbReference type="Pfam" id="PF00732">
    <property type="entry name" value="GMC_oxred_N"/>
    <property type="match status" value="1"/>
</dbReference>
<comment type="cofactor">
    <cofactor evidence="3">
        <name>FAD</name>
        <dbReference type="ChEBI" id="CHEBI:57692"/>
    </cofactor>
</comment>
<dbReference type="Gene3D" id="3.30.410.40">
    <property type="match status" value="1"/>
</dbReference>
<proteinExistence type="inferred from homology"/>
<feature type="binding site" evidence="3">
    <location>
        <begin position="564"/>
        <end position="565"/>
    </location>
    <ligand>
        <name>FAD</name>
        <dbReference type="ChEBI" id="CHEBI:57692"/>
    </ligand>
</feature>
<feature type="signal peptide" evidence="4">
    <location>
        <begin position="1"/>
        <end position="25"/>
    </location>
</feature>
<dbReference type="PANTHER" id="PTHR45968">
    <property type="entry name" value="OSJNBA0019K04.7 PROTEIN"/>
    <property type="match status" value="1"/>
</dbReference>
<feature type="chain" id="PRO_5031477379" description="Glucose-methanol-choline oxidoreductase N-terminal domain-containing protein" evidence="4">
    <location>
        <begin position="26"/>
        <end position="584"/>
    </location>
</feature>